<evidence type="ECO:0000256" key="8">
    <source>
        <dbReference type="SAM" id="MobiDB-lite"/>
    </source>
</evidence>
<dbReference type="EMBL" id="JACCJB010000007">
    <property type="protein sequence ID" value="KAF6225600.1"/>
    <property type="molecule type" value="Genomic_DNA"/>
</dbReference>
<comment type="caution">
    <text evidence="9">The sequence shown here is derived from an EMBL/GenBank/DDBJ whole genome shotgun (WGS) entry which is preliminary data.</text>
</comment>
<evidence type="ECO:0000256" key="6">
    <source>
        <dbReference type="ARBA" id="ARBA00023242"/>
    </source>
</evidence>
<comment type="similarity">
    <text evidence="2 7">Belongs to the PRP38 family.</text>
</comment>
<keyword evidence="5 7" id="KW-0508">mRNA splicing</keyword>
<feature type="region of interest" description="Disordered" evidence="8">
    <location>
        <begin position="212"/>
        <end position="238"/>
    </location>
</feature>
<evidence type="ECO:0000313" key="10">
    <source>
        <dbReference type="Proteomes" id="UP000593566"/>
    </source>
</evidence>
<reference evidence="9 10" key="1">
    <citation type="journal article" date="2020" name="Genomics">
        <title>Complete, high-quality genomes from long-read metagenomic sequencing of two wolf lichen thalli reveals enigmatic genome architecture.</title>
        <authorList>
            <person name="McKenzie S.K."/>
            <person name="Walston R.F."/>
            <person name="Allen J.L."/>
        </authorList>
    </citation>
    <scope>NUCLEOTIDE SEQUENCE [LARGE SCALE GENOMIC DNA]</scope>
    <source>
        <strain evidence="9">WasteWater1</strain>
    </source>
</reference>
<keyword evidence="4 7" id="KW-0747">Spliceosome</keyword>
<dbReference type="GO" id="GO:0000398">
    <property type="term" value="P:mRNA splicing, via spliceosome"/>
    <property type="evidence" value="ECO:0007669"/>
    <property type="project" value="UniProtKB-UniRule"/>
</dbReference>
<dbReference type="GeneID" id="59337995"/>
<evidence type="ECO:0000256" key="2">
    <source>
        <dbReference type="ARBA" id="ARBA00006164"/>
    </source>
</evidence>
<evidence type="ECO:0000256" key="4">
    <source>
        <dbReference type="ARBA" id="ARBA00022728"/>
    </source>
</evidence>
<keyword evidence="10" id="KW-1185">Reference proteome</keyword>
<evidence type="ECO:0000313" key="9">
    <source>
        <dbReference type="EMBL" id="KAF6225600.1"/>
    </source>
</evidence>
<proteinExistence type="inferred from homology"/>
<protein>
    <recommendedName>
        <fullName evidence="7">Pre-mRNA-splicing factor 38</fullName>
    </recommendedName>
</protein>
<evidence type="ECO:0000256" key="3">
    <source>
        <dbReference type="ARBA" id="ARBA00022664"/>
    </source>
</evidence>
<evidence type="ECO:0000256" key="7">
    <source>
        <dbReference type="RuleBase" id="RU367025"/>
    </source>
</evidence>
<dbReference type="InterPro" id="IPR005037">
    <property type="entry name" value="PRP38"/>
</dbReference>
<organism evidence="9 10">
    <name type="scientific">Letharia lupina</name>
    <dbReference type="NCBI Taxonomy" id="560253"/>
    <lineage>
        <taxon>Eukaryota</taxon>
        <taxon>Fungi</taxon>
        <taxon>Dikarya</taxon>
        <taxon>Ascomycota</taxon>
        <taxon>Pezizomycotina</taxon>
        <taxon>Lecanoromycetes</taxon>
        <taxon>OSLEUM clade</taxon>
        <taxon>Lecanoromycetidae</taxon>
        <taxon>Lecanorales</taxon>
        <taxon>Lecanorineae</taxon>
        <taxon>Parmeliaceae</taxon>
        <taxon>Letharia</taxon>
    </lineage>
</organism>
<dbReference type="GO" id="GO:0005681">
    <property type="term" value="C:spliceosomal complex"/>
    <property type="evidence" value="ECO:0007669"/>
    <property type="project" value="UniProtKB-KW"/>
</dbReference>
<dbReference type="AlphaFoldDB" id="A0A8H6CL07"/>
<keyword evidence="6 7" id="KW-0539">Nucleus</keyword>
<evidence type="ECO:0000256" key="5">
    <source>
        <dbReference type="ARBA" id="ARBA00023187"/>
    </source>
</evidence>
<accession>A0A8H6CL07</accession>
<name>A0A8H6CL07_9LECA</name>
<feature type="compositionally biased region" description="Acidic residues" evidence="8">
    <location>
        <begin position="212"/>
        <end position="222"/>
    </location>
</feature>
<comment type="subcellular location">
    <subcellularLocation>
        <location evidence="1 7">Nucleus</location>
    </subcellularLocation>
</comment>
<evidence type="ECO:0000256" key="1">
    <source>
        <dbReference type="ARBA" id="ARBA00004123"/>
    </source>
</evidence>
<dbReference type="Pfam" id="PF03371">
    <property type="entry name" value="PRP38"/>
    <property type="match status" value="1"/>
</dbReference>
<dbReference type="RefSeq" id="XP_037154309.1">
    <property type="nucleotide sequence ID" value="XM_037300461.1"/>
</dbReference>
<dbReference type="Proteomes" id="UP000593566">
    <property type="component" value="Unassembled WGS sequence"/>
</dbReference>
<dbReference type="PANTHER" id="PTHR23142">
    <property type="entry name" value="PRE-MRNA-SPLICING FACTOR 38A-RELATED"/>
    <property type="match status" value="1"/>
</dbReference>
<keyword evidence="3 7" id="KW-0507">mRNA processing</keyword>
<comment type="function">
    <text evidence="7">Required for pre-mRNA splicing.</text>
</comment>
<gene>
    <name evidence="9" type="ORF">HO133_009600</name>
</gene>
<sequence length="238" mass="27200">MSHQADAKRLFDSRGYTGATIHNQNPVHLLEKPVRDRIIESYYWKEQCFAVNEATLCDRAAALTFIGGTYGQQKPTPFLCLAMKLLQLMPERDIVLEYLRQEEFKYLSALAAFYIRLTFEAKEVYGILEPLLGDWRKLRRRTRDGGYALTYIDQFVDDLLTKDRVCGTSLRKLPQRTVLEDLGVLEVRESALGEELEGLDDDEDEVVEVEVEVNEGEEEDMSTPERNGNGVVHSDSEG</sequence>